<accession>A0A196SC40</accession>
<dbReference type="STRING" id="478820.A0A196SC40"/>
<dbReference type="CDD" id="cd24138">
    <property type="entry name" value="TtcA-like"/>
    <property type="match status" value="1"/>
</dbReference>
<evidence type="ECO:0000256" key="1">
    <source>
        <dbReference type="PROSITE-ProRule" id="PRU00042"/>
    </source>
</evidence>
<proteinExistence type="predicted"/>
<dbReference type="PANTHER" id="PTHR43686:SF1">
    <property type="entry name" value="AMINOTRAN_5 DOMAIN-CONTAINING PROTEIN"/>
    <property type="match status" value="1"/>
</dbReference>
<dbReference type="InterPro" id="IPR013087">
    <property type="entry name" value="Znf_C2H2_type"/>
</dbReference>
<comment type="caution">
    <text evidence="4">The sequence shown here is derived from an EMBL/GenBank/DDBJ whole genome shotgun (WGS) entry which is preliminary data.</text>
</comment>
<evidence type="ECO:0000256" key="2">
    <source>
        <dbReference type="SAM" id="MobiDB-lite"/>
    </source>
</evidence>
<dbReference type="AlphaFoldDB" id="A0A196SC40"/>
<dbReference type="InterPro" id="IPR014729">
    <property type="entry name" value="Rossmann-like_a/b/a_fold"/>
</dbReference>
<dbReference type="Gene3D" id="3.40.640.10">
    <property type="entry name" value="Type I PLP-dependent aspartate aminotransferase-like (Major domain)"/>
    <property type="match status" value="1"/>
</dbReference>
<reference evidence="4 5" key="1">
    <citation type="submission" date="2016-05" db="EMBL/GenBank/DDBJ databases">
        <title>Nuclear genome of Blastocystis sp. subtype 1 NandII.</title>
        <authorList>
            <person name="Gentekaki E."/>
            <person name="Curtis B."/>
            <person name="Stairs C."/>
            <person name="Eme L."/>
            <person name="Herman E."/>
            <person name="Klimes V."/>
            <person name="Arias M.C."/>
            <person name="Elias M."/>
            <person name="Hilliou F."/>
            <person name="Klute M."/>
            <person name="Malik S.-B."/>
            <person name="Pightling A."/>
            <person name="Rachubinski R."/>
            <person name="Salas D."/>
            <person name="Schlacht A."/>
            <person name="Suga H."/>
            <person name="Archibald J."/>
            <person name="Ball S.G."/>
            <person name="Clark G."/>
            <person name="Dacks J."/>
            <person name="Van Der Giezen M."/>
            <person name="Tsaousis A."/>
            <person name="Roger A."/>
        </authorList>
    </citation>
    <scope>NUCLEOTIDE SEQUENCE [LARGE SCALE GENOMIC DNA]</scope>
    <source>
        <strain evidence="5">ATCC 50177 / NandII</strain>
    </source>
</reference>
<dbReference type="PANTHER" id="PTHR43686">
    <property type="entry name" value="SULFURTRANSFERASE-RELATED"/>
    <property type="match status" value="1"/>
</dbReference>
<dbReference type="Pfam" id="PF01171">
    <property type="entry name" value="ATP_bind_3"/>
    <property type="match status" value="1"/>
</dbReference>
<dbReference type="InterPro" id="IPR000192">
    <property type="entry name" value="Aminotrans_V_dom"/>
</dbReference>
<dbReference type="InterPro" id="IPR015422">
    <property type="entry name" value="PyrdxlP-dep_Trfase_small"/>
</dbReference>
<sequence>MQDDTQQYIEKVRESKLELAKSIADNLVGTDALIDGPFESHRQTYADYAASGKAVKSIEDYLTKEVLPVYSNTHTSSSFVGIQSSCFREEARGIIRDTYRCTDNDVILFAGNGCTGAINAFVRILGIEKKKTPFNTVDLPLKCSFPGCPLSFSEPGDLRLHQRTHTDGDASSWKTNVRGSMGRIVEPVSDDPKRPIVFVGPYEHHSNLLPWREADCDYVEIGVNESGKLNKEELRQKLRQYKNRPLKIVTLNHVSNVTGIITPMSDINILVHEEHAFICWDCATACSHEAPMMNNTSVHALDYCDALFMSPHKMVGGVGCPGLLILKKKFLVNDVPNMPGGGTIFYVNKDMHRYCQVLCDREEGGTPNIMGAIRCGLALHMHNQLGWNWIREREQAYLQDTLAVLKQHPNVVVLGEDMAGERAAVFSVLIKHHGRFLHWNFVSMLLSDLFGIQTRSGCMCAGPYSMRLLGINTSKSHDLDQILLDKNEIFRPGYTRISLSYVMTPEEVKFIQDALIFVSEEGWKFLPEYIFYEDTGEWRHKSIKNKKPFRRWLNDVDFTSGRLAYTPKAHEVTGVAQAELFASYLEQAHATLARTLAVVRAPAYVVSDYTASSVRNEESSLIAQYRWYVTRIEAYEDIKQDYAPAASEPLLPAILVHPNAVMQDDSKSMKRPVSEVPVMAPLPKLTAAAKMMGKTVPTMATVPKKAATRQTEGVVGKTITRESCLVSGSGRDVLPVAAVPILEEEGVEFKYHTGPDGVLEYTAVVPGLPFKERVKFMKKHKDLFPEVPPRIMKSMGEAIGQYGMIKEGDKVMLGLSGGKDSLTMLHCLLALQRRSPVKFELACVTVDPQTTGFDPSPLRDYCKTIGVKYFYESRAVIALAKKKLKNGSICSWCSRMKRGILYSTLRREGYNVLVLAQHLDDLAESFLMSVFHNGILRTMKACYMNKEKDIRIIRPFVYVREKQLREFAKTVKLPIIDENCPACFEGPKERYRMKTLLAAEENLFPSVFNCILSAIIPLMQHNSAIGCAIERKTPREMRSEFAHGGKKEDEKMDVEDDEDEDEGYETFQ</sequence>
<feature type="compositionally biased region" description="Acidic residues" evidence="2">
    <location>
        <begin position="1051"/>
        <end position="1068"/>
    </location>
</feature>
<name>A0A196SC40_BLAHN</name>
<evidence type="ECO:0000313" key="5">
    <source>
        <dbReference type="Proteomes" id="UP000078348"/>
    </source>
</evidence>
<dbReference type="InterPro" id="IPR015421">
    <property type="entry name" value="PyrdxlP-dep_Trfase_major"/>
</dbReference>
<dbReference type="InterPro" id="IPR015424">
    <property type="entry name" value="PyrdxlP-dep_Trfase"/>
</dbReference>
<gene>
    <name evidence="4" type="ORF">AV274_3658</name>
</gene>
<dbReference type="SUPFAM" id="SSF57667">
    <property type="entry name" value="beta-beta-alpha zinc fingers"/>
    <property type="match status" value="1"/>
</dbReference>
<dbReference type="Gene3D" id="3.40.50.620">
    <property type="entry name" value="HUPs"/>
    <property type="match status" value="1"/>
</dbReference>
<protein>
    <submittedName>
        <fullName evidence="4">Cysteine desulfurase</fullName>
    </submittedName>
</protein>
<feature type="region of interest" description="Disordered" evidence="2">
    <location>
        <begin position="1036"/>
        <end position="1068"/>
    </location>
</feature>
<dbReference type="SMART" id="SM00355">
    <property type="entry name" value="ZnF_C2H2"/>
    <property type="match status" value="1"/>
</dbReference>
<feature type="domain" description="C2H2-type" evidence="3">
    <location>
        <begin position="141"/>
        <end position="170"/>
    </location>
</feature>
<dbReference type="PROSITE" id="PS50157">
    <property type="entry name" value="ZINC_FINGER_C2H2_2"/>
    <property type="match status" value="1"/>
</dbReference>
<dbReference type="PROSITE" id="PS00028">
    <property type="entry name" value="ZINC_FINGER_C2H2_1"/>
    <property type="match status" value="1"/>
</dbReference>
<keyword evidence="1" id="KW-0862">Zinc</keyword>
<dbReference type="SUPFAM" id="SSF52402">
    <property type="entry name" value="Adenine nucleotide alpha hydrolases-like"/>
    <property type="match status" value="1"/>
</dbReference>
<evidence type="ECO:0000259" key="3">
    <source>
        <dbReference type="PROSITE" id="PS50157"/>
    </source>
</evidence>
<dbReference type="Proteomes" id="UP000078348">
    <property type="component" value="Unassembled WGS sequence"/>
</dbReference>
<dbReference type="Gene3D" id="3.90.1150.10">
    <property type="entry name" value="Aspartate Aminotransferase, domain 1"/>
    <property type="match status" value="1"/>
</dbReference>
<dbReference type="GO" id="GO:0008270">
    <property type="term" value="F:zinc ion binding"/>
    <property type="evidence" value="ECO:0007669"/>
    <property type="project" value="UniProtKB-KW"/>
</dbReference>
<keyword evidence="1" id="KW-0863">Zinc-finger</keyword>
<feature type="compositionally biased region" description="Basic and acidic residues" evidence="2">
    <location>
        <begin position="1036"/>
        <end position="1050"/>
    </location>
</feature>
<dbReference type="SUPFAM" id="SSF53383">
    <property type="entry name" value="PLP-dependent transferases"/>
    <property type="match status" value="2"/>
</dbReference>
<dbReference type="Pfam" id="PF00266">
    <property type="entry name" value="Aminotran_5"/>
    <property type="match status" value="1"/>
</dbReference>
<dbReference type="Gene3D" id="3.30.160.60">
    <property type="entry name" value="Classic Zinc Finger"/>
    <property type="match status" value="1"/>
</dbReference>
<keyword evidence="5" id="KW-1185">Reference proteome</keyword>
<dbReference type="OrthoDB" id="420046at2759"/>
<dbReference type="InterPro" id="IPR011063">
    <property type="entry name" value="TilS/TtcA_N"/>
</dbReference>
<dbReference type="EMBL" id="LXWW01000228">
    <property type="protein sequence ID" value="OAO14615.1"/>
    <property type="molecule type" value="Genomic_DNA"/>
</dbReference>
<evidence type="ECO:0000313" key="4">
    <source>
        <dbReference type="EMBL" id="OAO14615.1"/>
    </source>
</evidence>
<dbReference type="InterPro" id="IPR036236">
    <property type="entry name" value="Znf_C2H2_sf"/>
</dbReference>
<keyword evidence="1" id="KW-0479">Metal-binding</keyword>
<organism evidence="4 5">
    <name type="scientific">Blastocystis sp. subtype 1 (strain ATCC 50177 / NandII)</name>
    <dbReference type="NCBI Taxonomy" id="478820"/>
    <lineage>
        <taxon>Eukaryota</taxon>
        <taxon>Sar</taxon>
        <taxon>Stramenopiles</taxon>
        <taxon>Bigyra</taxon>
        <taxon>Opalozoa</taxon>
        <taxon>Opalinata</taxon>
        <taxon>Blastocystidae</taxon>
        <taxon>Blastocystis</taxon>
    </lineage>
</organism>